<reference evidence="6" key="2">
    <citation type="submission" date="2020-06" db="EMBL/GenBank/DDBJ databases">
        <authorList>
            <person name="Sheffer M."/>
        </authorList>
    </citation>
    <scope>NUCLEOTIDE SEQUENCE</scope>
</reference>
<dbReference type="InterPro" id="IPR001605">
    <property type="entry name" value="PH_dom-spectrin-type"/>
</dbReference>
<dbReference type="PANTHER" id="PTHR11915">
    <property type="entry name" value="SPECTRIN/FILAMIN RELATED CYTOSKELETAL PROTEIN"/>
    <property type="match status" value="1"/>
</dbReference>
<feature type="coiled-coil region" evidence="3">
    <location>
        <begin position="496"/>
        <end position="533"/>
    </location>
</feature>
<dbReference type="CDD" id="cd00176">
    <property type="entry name" value="SPEC"/>
    <property type="match status" value="15"/>
</dbReference>
<comment type="caution">
    <text evidence="6">The sequence shown here is derived from an EMBL/GenBank/DDBJ whole genome shotgun (WGS) entry which is preliminary data.</text>
</comment>
<dbReference type="FunFam" id="1.10.418.10:FF:000057">
    <property type="entry name" value="Calmin"/>
    <property type="match status" value="1"/>
</dbReference>
<keyword evidence="1" id="KW-0677">Repeat</keyword>
<dbReference type="GO" id="GO:0003779">
    <property type="term" value="F:actin binding"/>
    <property type="evidence" value="ECO:0007669"/>
    <property type="project" value="UniProtKB-KW"/>
</dbReference>
<evidence type="ECO:0000256" key="2">
    <source>
        <dbReference type="ARBA" id="ARBA00023203"/>
    </source>
</evidence>
<evidence type="ECO:0000313" key="6">
    <source>
        <dbReference type="EMBL" id="KAF8785263.1"/>
    </source>
</evidence>
<evidence type="ECO:0000256" key="4">
    <source>
        <dbReference type="SAM" id="MobiDB-lite"/>
    </source>
</evidence>
<evidence type="ECO:0000256" key="3">
    <source>
        <dbReference type="SAM" id="Coils"/>
    </source>
</evidence>
<feature type="region of interest" description="Disordered" evidence="4">
    <location>
        <begin position="3282"/>
        <end position="3301"/>
    </location>
</feature>
<name>A0A8T0F8E1_ARGBR</name>
<dbReference type="EMBL" id="JABXBU010000030">
    <property type="protein sequence ID" value="KAF8785263.1"/>
    <property type="molecule type" value="Genomic_DNA"/>
</dbReference>
<feature type="coiled-coil region" evidence="3">
    <location>
        <begin position="1472"/>
        <end position="1499"/>
    </location>
</feature>
<dbReference type="InterPro" id="IPR001715">
    <property type="entry name" value="CH_dom"/>
</dbReference>
<feature type="coiled-coil region" evidence="3">
    <location>
        <begin position="2733"/>
        <end position="2799"/>
    </location>
</feature>
<dbReference type="Gene3D" id="2.30.29.30">
    <property type="entry name" value="Pleckstrin-homology domain (PH domain)/Phosphotyrosine-binding domain (PTB)"/>
    <property type="match status" value="1"/>
</dbReference>
<dbReference type="InterPro" id="IPR001589">
    <property type="entry name" value="Actinin_actin-bd_CS"/>
</dbReference>
<evidence type="ECO:0000256" key="1">
    <source>
        <dbReference type="ARBA" id="ARBA00022737"/>
    </source>
</evidence>
<dbReference type="InterPro" id="IPR018159">
    <property type="entry name" value="Spectrin/alpha-actinin"/>
</dbReference>
<feature type="region of interest" description="Disordered" evidence="4">
    <location>
        <begin position="3455"/>
        <end position="3527"/>
    </location>
</feature>
<feature type="coiled-coil region" evidence="3">
    <location>
        <begin position="3095"/>
        <end position="3156"/>
    </location>
</feature>
<dbReference type="PROSITE" id="PS00019">
    <property type="entry name" value="ACTININ_1"/>
    <property type="match status" value="1"/>
</dbReference>
<feature type="compositionally biased region" description="Polar residues" evidence="4">
    <location>
        <begin position="3496"/>
        <end position="3509"/>
    </location>
</feature>
<dbReference type="InterPro" id="IPR011993">
    <property type="entry name" value="PH-like_dom_sf"/>
</dbReference>
<dbReference type="Gene3D" id="1.10.418.10">
    <property type="entry name" value="Calponin-like domain"/>
    <property type="match status" value="2"/>
</dbReference>
<dbReference type="Proteomes" id="UP000807504">
    <property type="component" value="Unassembled WGS sequence"/>
</dbReference>
<feature type="coiled-coil region" evidence="3">
    <location>
        <begin position="1788"/>
        <end position="1815"/>
    </location>
</feature>
<dbReference type="FunFam" id="1.20.58.60:FF:000019">
    <property type="entry name" value="Spectrin beta chain"/>
    <property type="match status" value="1"/>
</dbReference>
<dbReference type="SUPFAM" id="SSF46966">
    <property type="entry name" value="Spectrin repeat"/>
    <property type="match status" value="25"/>
</dbReference>
<feature type="domain" description="Calponin-homology (CH)" evidence="5">
    <location>
        <begin position="154"/>
        <end position="259"/>
    </location>
</feature>
<feature type="domain" description="Calponin-homology (CH)" evidence="5">
    <location>
        <begin position="19"/>
        <end position="123"/>
    </location>
</feature>
<dbReference type="InterPro" id="IPR036872">
    <property type="entry name" value="CH_dom_sf"/>
</dbReference>
<keyword evidence="3" id="KW-0175">Coiled coil</keyword>
<dbReference type="GO" id="GO:0005543">
    <property type="term" value="F:phospholipid binding"/>
    <property type="evidence" value="ECO:0007669"/>
    <property type="project" value="InterPro"/>
</dbReference>
<feature type="coiled-coil region" evidence="3">
    <location>
        <begin position="2312"/>
        <end position="2378"/>
    </location>
</feature>
<keyword evidence="2" id="KW-0009">Actin-binding</keyword>
<dbReference type="SUPFAM" id="SSF47576">
    <property type="entry name" value="Calponin-homology domain, CH-domain"/>
    <property type="match status" value="1"/>
</dbReference>
<dbReference type="SMART" id="SM00150">
    <property type="entry name" value="SPEC"/>
    <property type="match status" value="29"/>
</dbReference>
<protein>
    <submittedName>
        <fullName evidence="6">Spectrin beta chain like protein</fullName>
    </submittedName>
</protein>
<feature type="coiled-coil region" evidence="3">
    <location>
        <begin position="1990"/>
        <end position="2049"/>
    </location>
</feature>
<dbReference type="PROSITE" id="PS00020">
    <property type="entry name" value="ACTININ_2"/>
    <property type="match status" value="1"/>
</dbReference>
<dbReference type="InterPro" id="IPR002017">
    <property type="entry name" value="Spectrin_repeat"/>
</dbReference>
<dbReference type="Gene3D" id="1.20.58.60">
    <property type="match status" value="19"/>
</dbReference>
<sequence>MSVDQPEAVVENLRQERLNVQKKTFTKWANVHLQKHSLFIDDLFVDLGDGVKLMRLLESLTGEKLGKPAKGSARINKIENVSRCLAFLHSKKMRLENISSEDIVDGKPHLILGLLWTIILRCEIWQHQQNVNNLEEQRPFIPQPQDQTHYPVQKIAKDSLLLWCQTKTDGYPNVRVRDFHRSWRDGLAFNALIHSHVPTLIDYNSLKPQERRYNLENAFTTASKHIGVPKLLDPEDVDTDNPDEKSIIIYVSTLSKGLANVKKGMTGGKRITNVLLKMMEIDDMKEQYNKEATELLEWINSKVDEFKYMEPLTSLEDIQQEIQNFKDYRTEEKPIRNDQKNEIEALLFAIQMKRMGKQGWIPPDETSPAEIERAWNNLERAEHEHETKVRNQLIEQERLENLAYKFESKKAVRENYLKEMLKILTDPTYGTNIKQVDATFKKHEAIRTGIVAREAFIKDLFKVADTLIDSNYRKKDEIIEWKKEMEQKWDYILRLLEAYDDKFSQLRQVINMLEEMDSILEEMNQMQVELDAESEILDVEAGLQNQAVKEVQIASWGEAIRRLEVKIESHGKTKDVTVLQNQLIKLRQTHQSLLDASASRRESLEELLKRNQQLEHIEEMMAWIHEKKLYCDSDINCKDLQGALNLQKKHKSLGSDLKLKKELSEEIKDPRLTKALDALEESYKTKGEKIAFAIQAYQCADEGDSWISEKNSQLSSRMWFDELHAALLRRHANIQREISTNVSEIQRLRQEANKICNVSYEKPPYFDKSTALASPMKTSQPHFNILEEDSRSQTLTKAQIYDRQAQIESSFSELQRKCEERRQRLQHNCMFFRFKNGCEEMEKWMRMKERIINTNDFGKDADEVEKCFEGFITDLASHGLVIEQLKTLCETLEDENSEHAQTARILFDDVYRRWQHLHDITSFKEKNLKGFTSLLVSHRICDDTINWLKEKCEKENYEVVDEIDSIDTLRRKQEAIDRELIPAEERVKQAHVLAENVISSYPDQSEKMINRIRALDQQWENFQERISERKLELEESAGLKMFETSVNSLVEWTNMMVRKLNVREKISDMGVAESVVKEHKELGDEISSQDERFEEIEQLGANVVRKHKDVGSLLRELQEARETFNREADQLNSLCTSQDTLLESADLGDTLSDVEILLRHHDAFTETLKAQENRFKTFQQTAEALISSGHSESEYIQVKCQQVLEHRENTKKKAEMHKQRLLDEYEFQEFRADAQEMSAWITEKNKLATDLSHQDSTSNLLYKMKRQKTLEAEISANEERLRDTCSRGQAILNKESNSRYDSVETILEDLSRAWNTLCDVLESNQQTLKHAIELRDFCRSVENVLKKLDDISRAANSSNFGRDLRSVKSLIKDLEVLEMEKEMVKSKVLSLINQGEDLMEMNPGEVTVRKLIEEMHQKSEAVEYPVSERRAKLETCLRFHQFKSDVDRELMWISEQRTALSTTTTCRNLLEAQKFQKKIENLELSIESHKSIIEILQKRVLTLVTEEECPVDVTQPCTKMQEEWTNLLREFNSQKEKASNALKSQTFFSEATEIDAWITEKMEILSNTDYGKDEDAVIKLLTKHKALELEIDSYQGLVDELANQAEALIESNHPDSKIISNRMEVVNQEMKNIQKLCSVKRQKLLESKDKHEFEKETEELKIWISEQMAEATSEDFGEDYEHVLILNQNFEFFRAKVEAGSKRILQYEDFAKRLINSNCYFVKDVQAGLEFLSARWSELVESIEVRAFKMEAAAEIHRYHRDVTDLLSRIHSHYRIIPQDLGNNLIHVQDLIKKHDNIENELLGLEAQVHLLLQDSQRLQEAYPGGNEEHIQMQLALVIENWNLLQQKVSSRKVQLLTAQRIHKFISTVREEEIWAKEICLELQSELIVRDVQQVENDFKILGVDIETHLGRFEKLAEEGNSLLEFDIFKSQIEEKLKSLSNIETRVRETWERRSKSVQQKKDTFLFFHEAKQIQISLAQREVQLCGSERKETVEDIENALKKHQEFQKNMDVQEEKFMNWKQQGENILKQGTDEAEKIVKKIQDLSERKKRLAEFSSERTRTLTEALQQAKFKRDTIEAEAWIQDKKTKLRHVLKDYHKLSDEEKIKCLQKQLAVQAELDAHEPFINNLVQQSHNFPADSEMQTRVQLILEDWEEVKSNAAQIGNDLSQARDMLRIHDLFEKTEVWIKEKELMIQANEVGKDYEHCMTLQNKLDDVYSDKKIGTEGFLREMQELAYKLSRNEDQKGVYIRYERIWERWNLLKEEIQLYRKKLKDAAQVHSFVKDVDDTIERIREKNLVLSTREEATELSVVQVMQRKLESVERDLTALDDKIKEQEKEALKLAAIHELSAGRIMDKMDHVHRERNALEEELKAKKEYMDTAYTSLKFIKDVNDFANIVHEMVTEIEFGEVPSNSTDAQSLLRAHDDFKPQIELRQKEIKSLQESGQKIIRLRGVHTRSIEESLKTLEDLHNDLEMVWEYRLKTLLQSRDLQLFVEKAKQVENWLSAKEAFLANQDIGDSMSSVEALIRKHENFEEICFTNFEKIREVEMMALDLKDHEDYEVIQSRCEEICRRRDALQEASERRKNTLQDAKALQQLLLEMYEISNWMSEKIRVASDDSYKDLTNLLSKTQKHAAFEAEILANHSRVVSFKQQAEKLIEENHFAAVEIQEHIENLENLWEDLMNETNFKKDRLREAFDALQFKHKLEDINTWLEETEAQIESQEYDSHASALQMEISKVQELQKEAEEYADNLRLLNDIAEEFQQKNHFSKEEIASQLKNTMQRYRLVEDTLQQQESKLEESLLVTRIDNDINDELSWIEGNIKICETDQRYDDVMSVQALQKKLQALETEMASREPLISSVIERGYRSNNEATAVKVQHLEERFQYLKDAISLRRLRLADALEAQKYYFEATQAEMWMKEKLNQVVGCEPERDIYSVQALQKKLSAVEAASDGFRQSIDMLENLSLNLIERGHFDAENIQKKQDEVNDLYEELRQNILKKTAILREKEEYFVFERDVKGLISQLKAMLNVSSSMDHGRDVEHVEALLQKLEVFDNRFHNHEATLILLQDRGNTLIEERHTESENVDELLKELQATWEKLKESAESRHKVLEQEKSDLESIKTLLRHHDTIEGDLKAIEEQVQALCEEASNLAIQFPDSKEDIEAKQQAVMSSWKKCTEKAANRKDRLQQAEQLQSYFDEARDFHAWIYEIPLDNVSEKSGGMLFKKKLIELEMWLNTQEHNLAEENGRSVEEVEYLIQKHEQFEKKIELYEAKFRELESSTKLEEDDRKRREEEEKMRLENERNLEQQKLEEIRRREEERLLEERRMERKPTEVSQIEDSDDDYRDTTPSGFKRIGSVRASMRSNRLSYHEPDAKTPINKPVTPVITGKKLNEYQKPPSVPPTRAEGFLNRKHELDSGGKRASSRQWKTLYTVLCGQLLCFFKDKKAFLETAASQSSISTLQDDRMGEVESSDEDYAYASTTPRGSYVMPNPTPRTSYAEESTTPRGSFSEFEGKNHDKVKKHQSLTLPHLNTEELFKKVTKKEPKKKRRFFSLRRN</sequence>
<evidence type="ECO:0000259" key="5">
    <source>
        <dbReference type="PROSITE" id="PS50021"/>
    </source>
</evidence>
<evidence type="ECO:0000313" key="7">
    <source>
        <dbReference type="Proteomes" id="UP000807504"/>
    </source>
</evidence>
<gene>
    <name evidence="6" type="ORF">HNY73_010833</name>
</gene>
<feature type="region of interest" description="Disordered" evidence="4">
    <location>
        <begin position="3326"/>
        <end position="3354"/>
    </location>
</feature>
<organism evidence="6 7">
    <name type="scientific">Argiope bruennichi</name>
    <name type="common">Wasp spider</name>
    <name type="synonym">Aranea bruennichi</name>
    <dbReference type="NCBI Taxonomy" id="94029"/>
    <lineage>
        <taxon>Eukaryota</taxon>
        <taxon>Metazoa</taxon>
        <taxon>Ecdysozoa</taxon>
        <taxon>Arthropoda</taxon>
        <taxon>Chelicerata</taxon>
        <taxon>Arachnida</taxon>
        <taxon>Araneae</taxon>
        <taxon>Araneomorphae</taxon>
        <taxon>Entelegynae</taxon>
        <taxon>Araneoidea</taxon>
        <taxon>Araneidae</taxon>
        <taxon>Argiope</taxon>
    </lineage>
</organism>
<dbReference type="FunFam" id="1.10.418.10:FF:000089">
    <property type="entry name" value="Spectrin beta chain"/>
    <property type="match status" value="1"/>
</dbReference>
<reference evidence="6" key="1">
    <citation type="journal article" date="2020" name="bioRxiv">
        <title>Chromosome-level reference genome of the European wasp spider Argiope bruennichi: a resource for studies on range expansion and evolutionary adaptation.</title>
        <authorList>
            <person name="Sheffer M.M."/>
            <person name="Hoppe A."/>
            <person name="Krehenwinkel H."/>
            <person name="Uhl G."/>
            <person name="Kuss A.W."/>
            <person name="Jensen L."/>
            <person name="Jensen C."/>
            <person name="Gillespie R.G."/>
            <person name="Hoff K.J."/>
            <person name="Prost S."/>
        </authorList>
    </citation>
    <scope>NUCLEOTIDE SEQUENCE</scope>
</reference>
<dbReference type="PROSITE" id="PS50021">
    <property type="entry name" value="CH"/>
    <property type="match status" value="2"/>
</dbReference>
<proteinExistence type="predicted"/>
<dbReference type="PRINTS" id="PR00683">
    <property type="entry name" value="SPECTRINPH"/>
</dbReference>
<dbReference type="SMART" id="SM00033">
    <property type="entry name" value="CH"/>
    <property type="match status" value="2"/>
</dbReference>
<keyword evidence="7" id="KW-1185">Reference proteome</keyword>
<dbReference type="Pfam" id="PF00435">
    <property type="entry name" value="Spectrin"/>
    <property type="match status" value="21"/>
</dbReference>
<feature type="coiled-coil region" evidence="3">
    <location>
        <begin position="1584"/>
        <end position="1611"/>
    </location>
</feature>
<dbReference type="SUPFAM" id="SSF50729">
    <property type="entry name" value="PH domain-like"/>
    <property type="match status" value="1"/>
</dbReference>
<dbReference type="Pfam" id="PF00307">
    <property type="entry name" value="CH"/>
    <property type="match status" value="2"/>
</dbReference>
<accession>A0A8T0F8E1</accession>